<protein>
    <submittedName>
        <fullName evidence="2">Uncharacterized protein</fullName>
    </submittedName>
</protein>
<evidence type="ECO:0000313" key="3">
    <source>
        <dbReference type="Proteomes" id="UP000656732"/>
    </source>
</evidence>
<dbReference type="AlphaFoldDB" id="A0A918C2C2"/>
<comment type="caution">
    <text evidence="2">The sequence shown here is derived from an EMBL/GenBank/DDBJ whole genome shotgun (WGS) entry which is preliminary data.</text>
</comment>
<evidence type="ECO:0000313" key="2">
    <source>
        <dbReference type="EMBL" id="GGR01319.1"/>
    </source>
</evidence>
<sequence>MGSPQPACSPPTRSATIPAVVARVTPRLPVCGSRPIASDDHGGGPPSVGRTVPADRGAVMCGLSLAADEASDAQSGLPWTTKGRNLLA</sequence>
<name>A0A918C2C2_9ACTN</name>
<proteinExistence type="predicted"/>
<accession>A0A918C2C2</accession>
<feature type="region of interest" description="Disordered" evidence="1">
    <location>
        <begin position="68"/>
        <end position="88"/>
    </location>
</feature>
<evidence type="ECO:0000256" key="1">
    <source>
        <dbReference type="SAM" id="MobiDB-lite"/>
    </source>
</evidence>
<reference evidence="2" key="1">
    <citation type="journal article" date="2014" name="Int. J. Syst. Evol. Microbiol.">
        <title>Complete genome sequence of Corynebacterium casei LMG S-19264T (=DSM 44701T), isolated from a smear-ripened cheese.</title>
        <authorList>
            <consortium name="US DOE Joint Genome Institute (JGI-PGF)"/>
            <person name="Walter F."/>
            <person name="Albersmeier A."/>
            <person name="Kalinowski J."/>
            <person name="Ruckert C."/>
        </authorList>
    </citation>
    <scope>NUCLEOTIDE SEQUENCE</scope>
    <source>
        <strain evidence="2">JCM 4403</strain>
    </source>
</reference>
<dbReference type="EMBL" id="BMTU01000014">
    <property type="protein sequence ID" value="GGR01319.1"/>
    <property type="molecule type" value="Genomic_DNA"/>
</dbReference>
<feature type="region of interest" description="Disordered" evidence="1">
    <location>
        <begin position="32"/>
        <end position="53"/>
    </location>
</feature>
<dbReference type="Proteomes" id="UP000656732">
    <property type="component" value="Unassembled WGS sequence"/>
</dbReference>
<reference evidence="2" key="2">
    <citation type="submission" date="2020-09" db="EMBL/GenBank/DDBJ databases">
        <authorList>
            <person name="Sun Q."/>
            <person name="Ohkuma M."/>
        </authorList>
    </citation>
    <scope>NUCLEOTIDE SEQUENCE</scope>
    <source>
        <strain evidence="2">JCM 4403</strain>
    </source>
</reference>
<gene>
    <name evidence="2" type="ORF">GCM10010280_56730</name>
</gene>
<keyword evidence="3" id="KW-1185">Reference proteome</keyword>
<organism evidence="2 3">
    <name type="scientific">Streptomyces pilosus</name>
    <dbReference type="NCBI Taxonomy" id="28893"/>
    <lineage>
        <taxon>Bacteria</taxon>
        <taxon>Bacillati</taxon>
        <taxon>Actinomycetota</taxon>
        <taxon>Actinomycetes</taxon>
        <taxon>Kitasatosporales</taxon>
        <taxon>Streptomycetaceae</taxon>
        <taxon>Streptomyces</taxon>
    </lineage>
</organism>